<dbReference type="SUPFAM" id="SSF49562">
    <property type="entry name" value="C2 domain (Calcium/lipid-binding domain, CaLB)"/>
    <property type="match status" value="1"/>
</dbReference>
<evidence type="ECO:0000259" key="2">
    <source>
        <dbReference type="PROSITE" id="PS50004"/>
    </source>
</evidence>
<dbReference type="InterPro" id="IPR000008">
    <property type="entry name" value="C2_dom"/>
</dbReference>
<dbReference type="InParanoid" id="A0A673YFL9"/>
<dbReference type="GeneID" id="115202712"/>
<feature type="compositionally biased region" description="Low complexity" evidence="1">
    <location>
        <begin position="200"/>
        <end position="219"/>
    </location>
</feature>
<dbReference type="OrthoDB" id="9947256at2759"/>
<evidence type="ECO:0000313" key="3">
    <source>
        <dbReference type="Ensembl" id="ENSSTUP00000033406.1"/>
    </source>
</evidence>
<dbReference type="RefSeq" id="XP_029622635.1">
    <property type="nucleotide sequence ID" value="XM_029766775.1"/>
</dbReference>
<dbReference type="AlphaFoldDB" id="A0A673YFL9"/>
<protein>
    <recommendedName>
        <fullName evidence="2">C2 domain-containing protein</fullName>
    </recommendedName>
</protein>
<feature type="region of interest" description="Disordered" evidence="1">
    <location>
        <begin position="282"/>
        <end position="306"/>
    </location>
</feature>
<feature type="region of interest" description="Disordered" evidence="1">
    <location>
        <begin position="236"/>
        <end position="265"/>
    </location>
</feature>
<feature type="compositionally biased region" description="Low complexity" evidence="1">
    <location>
        <begin position="238"/>
        <end position="258"/>
    </location>
</feature>
<organism evidence="3 4">
    <name type="scientific">Salmo trutta</name>
    <name type="common">Brown trout</name>
    <dbReference type="NCBI Taxonomy" id="8032"/>
    <lineage>
        <taxon>Eukaryota</taxon>
        <taxon>Metazoa</taxon>
        <taxon>Chordata</taxon>
        <taxon>Craniata</taxon>
        <taxon>Vertebrata</taxon>
        <taxon>Euteleostomi</taxon>
        <taxon>Actinopterygii</taxon>
        <taxon>Neopterygii</taxon>
        <taxon>Teleostei</taxon>
        <taxon>Protacanthopterygii</taxon>
        <taxon>Salmoniformes</taxon>
        <taxon>Salmonidae</taxon>
        <taxon>Salmoninae</taxon>
        <taxon>Salmo</taxon>
    </lineage>
</organism>
<dbReference type="Gene3D" id="2.60.40.150">
    <property type="entry name" value="C2 domain"/>
    <property type="match status" value="1"/>
</dbReference>
<dbReference type="PROSITE" id="PS50004">
    <property type="entry name" value="C2"/>
    <property type="match status" value="1"/>
</dbReference>
<dbReference type="InterPro" id="IPR035892">
    <property type="entry name" value="C2_domain_sf"/>
</dbReference>
<name>A0A673YFL9_SALTR</name>
<evidence type="ECO:0000256" key="1">
    <source>
        <dbReference type="SAM" id="MobiDB-lite"/>
    </source>
</evidence>
<dbReference type="InterPro" id="IPR043549">
    <property type="entry name" value="C2C4C/C2C4D"/>
</dbReference>
<gene>
    <name evidence="3" type="primary">LOC115202712</name>
</gene>
<reference evidence="3" key="2">
    <citation type="submission" date="2025-09" db="UniProtKB">
        <authorList>
            <consortium name="Ensembl"/>
        </authorList>
    </citation>
    <scope>IDENTIFICATION</scope>
</reference>
<dbReference type="Proteomes" id="UP000472277">
    <property type="component" value="Chromosome 12"/>
</dbReference>
<dbReference type="KEGG" id="stru:115202712"/>
<dbReference type="OMA" id="ALRVNCK"/>
<dbReference type="Ensembl" id="ENSSTUT00000034904.1">
    <property type="protein sequence ID" value="ENSSTUP00000033406.1"/>
    <property type="gene ID" value="ENSSTUG00000014297.1"/>
</dbReference>
<dbReference type="PANTHER" id="PTHR46291">
    <property type="entry name" value="C2 DOMAIN-CONTAINING PROTEIN"/>
    <property type="match status" value="1"/>
</dbReference>
<sequence length="467" mass="51807">MWVVEQIRVSVAKNNLLLPIAEYSFRISDIMLGERTSREKGRKTISLCPNIITPNTIPEFCIPPKVSPQQELKTVDWSKTSPVGKVSFSPEKGSSPEREVTVREPFINTHPTLIQVESVDETPYDQGFSDEESTNADPQSQAALSLPHLAKAQTCYGFCTLLESPHTRRKESLFHSHPNACPLPLIAVSPGPRGRSKTYSSRTSPLPHSPSSSFSLTKLTSSRLSPGCSRLVALQRQSTLDSDTTSSTESSPFSSPLLTRPPPKSSLLKALSHDRLLSRTMRKSVLSRNNSLSTDESSSTDNSPNIIRRASDAGLVEPLPSAFTLAPPVIFPIDFVLHRERVMKESLVPVGREGALRLSAEYCLDNQRLRVRLISAEGLYAISVDPKSINCSISICLLPGKIQKQRSAVIKRSRNPIFNEDFFFYGISQEDICCRSLRFKVVNKMSSMKRDYILGDCEILLKSVLSM</sequence>
<keyword evidence="4" id="KW-1185">Reference proteome</keyword>
<feature type="region of interest" description="Disordered" evidence="1">
    <location>
        <begin position="184"/>
        <end position="219"/>
    </location>
</feature>
<accession>A0A673YFL9</accession>
<proteinExistence type="predicted"/>
<dbReference type="SMART" id="SM00239">
    <property type="entry name" value="C2"/>
    <property type="match status" value="1"/>
</dbReference>
<feature type="compositionally biased region" description="Polar residues" evidence="1">
    <location>
        <begin position="286"/>
        <end position="305"/>
    </location>
</feature>
<evidence type="ECO:0000313" key="4">
    <source>
        <dbReference type="Proteomes" id="UP000472277"/>
    </source>
</evidence>
<reference evidence="3" key="1">
    <citation type="submission" date="2025-08" db="UniProtKB">
        <authorList>
            <consortium name="Ensembl"/>
        </authorList>
    </citation>
    <scope>IDENTIFICATION</scope>
</reference>
<feature type="domain" description="C2" evidence="2">
    <location>
        <begin position="352"/>
        <end position="467"/>
    </location>
</feature>
<dbReference type="PANTHER" id="PTHR46291:SF1">
    <property type="entry name" value="C2 CALCIUM-DEPENDENT DOMAIN-CONTAINING PROTEIN 4D"/>
    <property type="match status" value="1"/>
</dbReference>
<dbReference type="Pfam" id="PF00168">
    <property type="entry name" value="C2"/>
    <property type="match status" value="1"/>
</dbReference>
<dbReference type="GeneTree" id="ENSGT00940000162206"/>